<dbReference type="OrthoDB" id="441446at2759"/>
<dbReference type="GO" id="GO:0004519">
    <property type="term" value="F:endonuclease activity"/>
    <property type="evidence" value="ECO:0007669"/>
    <property type="project" value="UniProtKB-KW"/>
</dbReference>
<evidence type="ECO:0000256" key="8">
    <source>
        <dbReference type="SAM" id="MobiDB-lite"/>
    </source>
</evidence>
<comment type="similarity">
    <text evidence="1">Belongs to the nuclease type I family.</text>
</comment>
<dbReference type="PANTHER" id="PTHR33146:SF26">
    <property type="entry name" value="ENDONUCLEASE 4"/>
    <property type="match status" value="1"/>
</dbReference>
<dbReference type="Proteomes" id="UP000193411">
    <property type="component" value="Unassembled WGS sequence"/>
</dbReference>
<feature type="chain" id="PRO_5013141616" evidence="9">
    <location>
        <begin position="27"/>
        <end position="365"/>
    </location>
</feature>
<keyword evidence="7" id="KW-0325">Glycoprotein</keyword>
<comment type="caution">
    <text evidence="10">The sequence shown here is derived from an EMBL/GenBank/DDBJ whole genome shotgun (WGS) entry which is preliminary data.</text>
</comment>
<keyword evidence="2" id="KW-0540">Nuclease</keyword>
<evidence type="ECO:0000256" key="2">
    <source>
        <dbReference type="ARBA" id="ARBA00022722"/>
    </source>
</evidence>
<evidence type="ECO:0000256" key="7">
    <source>
        <dbReference type="ARBA" id="ARBA00023180"/>
    </source>
</evidence>
<dbReference type="InterPro" id="IPR003154">
    <property type="entry name" value="S1/P1nuclease"/>
</dbReference>
<dbReference type="Pfam" id="PF02265">
    <property type="entry name" value="S1-P1_nuclease"/>
    <property type="match status" value="2"/>
</dbReference>
<keyword evidence="5" id="KW-0378">Hydrolase</keyword>
<dbReference type="EMBL" id="MCFL01000013">
    <property type="protein sequence ID" value="ORZ37239.1"/>
    <property type="molecule type" value="Genomic_DNA"/>
</dbReference>
<feature type="compositionally biased region" description="Polar residues" evidence="8">
    <location>
        <begin position="172"/>
        <end position="192"/>
    </location>
</feature>
<keyword evidence="11" id="KW-1185">Reference proteome</keyword>
<dbReference type="SUPFAM" id="SSF48537">
    <property type="entry name" value="Phospholipase C/P1 nuclease"/>
    <property type="match status" value="1"/>
</dbReference>
<feature type="signal peptide" evidence="9">
    <location>
        <begin position="1"/>
        <end position="26"/>
    </location>
</feature>
<evidence type="ECO:0000256" key="1">
    <source>
        <dbReference type="ARBA" id="ARBA00009547"/>
    </source>
</evidence>
<reference evidence="10 11" key="1">
    <citation type="submission" date="2016-07" db="EMBL/GenBank/DDBJ databases">
        <title>Pervasive Adenine N6-methylation of Active Genes in Fungi.</title>
        <authorList>
            <consortium name="DOE Joint Genome Institute"/>
            <person name="Mondo S.J."/>
            <person name="Dannebaum R.O."/>
            <person name="Kuo R.C."/>
            <person name="Labutti K."/>
            <person name="Haridas S."/>
            <person name="Kuo A."/>
            <person name="Salamov A."/>
            <person name="Ahrendt S.R."/>
            <person name="Lipzen A."/>
            <person name="Sullivan W."/>
            <person name="Andreopoulos W.B."/>
            <person name="Clum A."/>
            <person name="Lindquist E."/>
            <person name="Daum C."/>
            <person name="Ramamoorthy G.K."/>
            <person name="Gryganskyi A."/>
            <person name="Culley D."/>
            <person name="Magnuson J.K."/>
            <person name="James T.Y."/>
            <person name="O'Malley M.A."/>
            <person name="Stajich J.E."/>
            <person name="Spatafora J.W."/>
            <person name="Visel A."/>
            <person name="Grigoriev I.V."/>
        </authorList>
    </citation>
    <scope>NUCLEOTIDE SEQUENCE [LARGE SCALE GENOMIC DNA]</scope>
    <source>
        <strain evidence="10 11">PL171</strain>
    </source>
</reference>
<keyword evidence="9" id="KW-0732">Signal</keyword>
<keyword evidence="3" id="KW-0479">Metal-binding</keyword>
<evidence type="ECO:0000313" key="11">
    <source>
        <dbReference type="Proteomes" id="UP000193411"/>
    </source>
</evidence>
<gene>
    <name evidence="10" type="ORF">BCR44DRAFT_404396</name>
</gene>
<evidence type="ECO:0000313" key="10">
    <source>
        <dbReference type="EMBL" id="ORZ37239.1"/>
    </source>
</evidence>
<evidence type="ECO:0000256" key="5">
    <source>
        <dbReference type="ARBA" id="ARBA00022801"/>
    </source>
</evidence>
<evidence type="ECO:0000256" key="9">
    <source>
        <dbReference type="SAM" id="SignalP"/>
    </source>
</evidence>
<evidence type="ECO:0000256" key="4">
    <source>
        <dbReference type="ARBA" id="ARBA00022759"/>
    </source>
</evidence>
<dbReference type="CDD" id="cd11010">
    <property type="entry name" value="S1-P1_nuclease"/>
    <property type="match status" value="1"/>
</dbReference>
<dbReference type="Gene3D" id="1.10.575.10">
    <property type="entry name" value="P1 Nuclease"/>
    <property type="match status" value="1"/>
</dbReference>
<dbReference type="AlphaFoldDB" id="A0A1Y2HRR9"/>
<keyword evidence="6" id="KW-1015">Disulfide bond</keyword>
<evidence type="ECO:0000256" key="6">
    <source>
        <dbReference type="ARBA" id="ARBA00023157"/>
    </source>
</evidence>
<accession>A0A1Y2HRR9</accession>
<dbReference type="PANTHER" id="PTHR33146">
    <property type="entry name" value="ENDONUCLEASE 4"/>
    <property type="match status" value="1"/>
</dbReference>
<dbReference type="STRING" id="765915.A0A1Y2HRR9"/>
<proteinExistence type="inferred from homology"/>
<feature type="region of interest" description="Disordered" evidence="8">
    <location>
        <begin position="150"/>
        <end position="194"/>
    </location>
</feature>
<sequence length="365" mass="38792">MIPFRLHITLLMLTLLSSLSVPGADAWGPEGHRVVATIAYSKLVPKAKAAVDAILPGLNFTTIEDASTFPDEIARTPARAHTSKYHFVNVKDSPTEGVCGALDLGRDCPTAGCIITAIAKAAFVLSSKDLQKRAPQYGYTRRPVYDGCGNRLRGREAKSTPTDSDAALANPGASSSSATQPAAGSTGSTNSEPLPDIDIRLKAEALAFAIHLVGDVSQPLHASDFKKGSNDVTVNFEGVATNLHFVWDSRVIRKTIVTDHSNDTSAWVKSLLALPIQPEQVTGARCAADLAGGADLEKVVQCASEWAQDSASMVCKDVYRQGFNLGVDLTAEVGSAYYKQVKAQVNEQVLKAGLRLGVFLNSLLN</sequence>
<dbReference type="GO" id="GO:0006308">
    <property type="term" value="P:DNA catabolic process"/>
    <property type="evidence" value="ECO:0007669"/>
    <property type="project" value="InterPro"/>
</dbReference>
<protein>
    <submittedName>
        <fullName evidence="10">Phospholipase C/P1 nuclease domain-containing protein</fullName>
    </submittedName>
</protein>
<dbReference type="InterPro" id="IPR008947">
    <property type="entry name" value="PLipase_C/P1_nuclease_dom_sf"/>
</dbReference>
<name>A0A1Y2HRR9_9FUNG</name>
<evidence type="ECO:0000256" key="3">
    <source>
        <dbReference type="ARBA" id="ARBA00022723"/>
    </source>
</evidence>
<dbReference type="GO" id="GO:0003676">
    <property type="term" value="F:nucleic acid binding"/>
    <property type="evidence" value="ECO:0007669"/>
    <property type="project" value="InterPro"/>
</dbReference>
<dbReference type="GO" id="GO:0046872">
    <property type="term" value="F:metal ion binding"/>
    <property type="evidence" value="ECO:0007669"/>
    <property type="project" value="UniProtKB-KW"/>
</dbReference>
<organism evidence="10 11">
    <name type="scientific">Catenaria anguillulae PL171</name>
    <dbReference type="NCBI Taxonomy" id="765915"/>
    <lineage>
        <taxon>Eukaryota</taxon>
        <taxon>Fungi</taxon>
        <taxon>Fungi incertae sedis</taxon>
        <taxon>Blastocladiomycota</taxon>
        <taxon>Blastocladiomycetes</taxon>
        <taxon>Blastocladiales</taxon>
        <taxon>Catenariaceae</taxon>
        <taxon>Catenaria</taxon>
    </lineage>
</organism>
<keyword evidence="4" id="KW-0255">Endonuclease</keyword>
<dbReference type="GO" id="GO:0016788">
    <property type="term" value="F:hydrolase activity, acting on ester bonds"/>
    <property type="evidence" value="ECO:0007669"/>
    <property type="project" value="InterPro"/>
</dbReference>